<keyword evidence="3" id="KW-1185">Reference proteome</keyword>
<gene>
    <name evidence="2" type="ORF">Tco_0859161</name>
</gene>
<sequence length="620" mass="70511">MTTLSFADTHNLVAFLAKPAECEGFEQIVYFLNAHTIKYALTINPTIYTSCIEQFWATIKAKIVNREVQLQALVEGKKIIITEATIRRDLQLEDAEGIDCLPNATIFEELTRMGHEKLSQKLTFYKAFFYPQWKFLIHTILQCLSAKNTASNEFSSTVASIIIFFLDNQLEGMAPHDEIYIAPSHTKKIFANMRRSRKGFSGRETPLFPTMMVQAQAKMGEDNVADEAVNEEMDDSLKRVATTATSLDAEQDKGNITKTQSKATPNEPSSLGTSLGGGPMRQETIRDTIAQTRSGRVVSFDEASLGRYEDEDMFRVKDLDGDELVIESEAVIVTNVASTIPVSAATITNEQATTPIVSSQQPSQVKIHDKGKAKMIEPELVKKFSKKDQIKLNEELAFKLQAEEEEEERLAREKYEANVALIEEWNDIQAKIEADQLLAERLQAREQEELTIKERVKLFQQLLEKRRKFFTAKRAEEKRNRPPTRAQQRSIMSTYLKNMAGYKHNQLKNKSFKGSETRVEGSSKRVGDELKQESTKKQKMDDYKEIAELKSLMKIVPNEEKVAIDAIALATKPPSIVDYKIIKEGKINYFQIIRADGSSKRYYAFIQMLKSFDREDLETL</sequence>
<feature type="region of interest" description="Disordered" evidence="1">
    <location>
        <begin position="512"/>
        <end position="535"/>
    </location>
</feature>
<proteinExistence type="predicted"/>
<reference evidence="2" key="2">
    <citation type="submission" date="2022-01" db="EMBL/GenBank/DDBJ databases">
        <authorList>
            <person name="Yamashiro T."/>
            <person name="Shiraishi A."/>
            <person name="Satake H."/>
            <person name="Nakayama K."/>
        </authorList>
    </citation>
    <scope>NUCLEOTIDE SEQUENCE</scope>
</reference>
<evidence type="ECO:0008006" key="4">
    <source>
        <dbReference type="Google" id="ProtNLM"/>
    </source>
</evidence>
<evidence type="ECO:0000313" key="3">
    <source>
        <dbReference type="Proteomes" id="UP001151760"/>
    </source>
</evidence>
<accession>A0ABQ5BF58</accession>
<reference evidence="2" key="1">
    <citation type="journal article" date="2022" name="Int. J. Mol. Sci.">
        <title>Draft Genome of Tanacetum Coccineum: Genomic Comparison of Closely Related Tanacetum-Family Plants.</title>
        <authorList>
            <person name="Yamashiro T."/>
            <person name="Shiraishi A."/>
            <person name="Nakayama K."/>
            <person name="Satake H."/>
        </authorList>
    </citation>
    <scope>NUCLEOTIDE SEQUENCE</scope>
</reference>
<comment type="caution">
    <text evidence="2">The sequence shown here is derived from an EMBL/GenBank/DDBJ whole genome shotgun (WGS) entry which is preliminary data.</text>
</comment>
<feature type="compositionally biased region" description="Polar residues" evidence="1">
    <location>
        <begin position="256"/>
        <end position="268"/>
    </location>
</feature>
<feature type="region of interest" description="Disordered" evidence="1">
    <location>
        <begin position="244"/>
        <end position="281"/>
    </location>
</feature>
<dbReference type="Proteomes" id="UP001151760">
    <property type="component" value="Unassembled WGS sequence"/>
</dbReference>
<protein>
    <recommendedName>
        <fullName evidence="4">Xylulose kinase-1</fullName>
    </recommendedName>
</protein>
<feature type="compositionally biased region" description="Basic and acidic residues" evidence="1">
    <location>
        <begin position="513"/>
        <end position="535"/>
    </location>
</feature>
<name>A0ABQ5BF58_9ASTR</name>
<dbReference type="EMBL" id="BQNB010013122">
    <property type="protein sequence ID" value="GJT12119.1"/>
    <property type="molecule type" value="Genomic_DNA"/>
</dbReference>
<evidence type="ECO:0000313" key="2">
    <source>
        <dbReference type="EMBL" id="GJT12119.1"/>
    </source>
</evidence>
<organism evidence="2 3">
    <name type="scientific">Tanacetum coccineum</name>
    <dbReference type="NCBI Taxonomy" id="301880"/>
    <lineage>
        <taxon>Eukaryota</taxon>
        <taxon>Viridiplantae</taxon>
        <taxon>Streptophyta</taxon>
        <taxon>Embryophyta</taxon>
        <taxon>Tracheophyta</taxon>
        <taxon>Spermatophyta</taxon>
        <taxon>Magnoliopsida</taxon>
        <taxon>eudicotyledons</taxon>
        <taxon>Gunneridae</taxon>
        <taxon>Pentapetalae</taxon>
        <taxon>asterids</taxon>
        <taxon>campanulids</taxon>
        <taxon>Asterales</taxon>
        <taxon>Asteraceae</taxon>
        <taxon>Asteroideae</taxon>
        <taxon>Anthemideae</taxon>
        <taxon>Anthemidinae</taxon>
        <taxon>Tanacetum</taxon>
    </lineage>
</organism>
<evidence type="ECO:0000256" key="1">
    <source>
        <dbReference type="SAM" id="MobiDB-lite"/>
    </source>
</evidence>